<feature type="domain" description="NfeD-like C-terminal" evidence="6">
    <location>
        <begin position="96"/>
        <end position="148"/>
    </location>
</feature>
<feature type="transmembrane region" description="Helical" evidence="5">
    <location>
        <begin position="6"/>
        <end position="23"/>
    </location>
</feature>
<dbReference type="RefSeq" id="WP_093396640.1">
    <property type="nucleotide sequence ID" value="NZ_LT629736.1"/>
</dbReference>
<keyword evidence="2 5" id="KW-0812">Transmembrane</keyword>
<dbReference type="AlphaFoldDB" id="A0A1H1YF08"/>
<organism evidence="7 8">
    <name type="scientific">Halopseudomonas xinjiangensis</name>
    <dbReference type="NCBI Taxonomy" id="487184"/>
    <lineage>
        <taxon>Bacteria</taxon>
        <taxon>Pseudomonadati</taxon>
        <taxon>Pseudomonadota</taxon>
        <taxon>Gammaproteobacteria</taxon>
        <taxon>Pseudomonadales</taxon>
        <taxon>Pseudomonadaceae</taxon>
        <taxon>Halopseudomonas</taxon>
    </lineage>
</organism>
<dbReference type="GO" id="GO:0005886">
    <property type="term" value="C:plasma membrane"/>
    <property type="evidence" value="ECO:0007669"/>
    <property type="project" value="TreeGrafter"/>
</dbReference>
<keyword evidence="8" id="KW-1185">Reference proteome</keyword>
<feature type="transmembrane region" description="Helical" evidence="5">
    <location>
        <begin position="54"/>
        <end position="72"/>
    </location>
</feature>
<dbReference type="STRING" id="487184.SAMN05216421_3136"/>
<name>A0A1H1YF08_9GAMM</name>
<evidence type="ECO:0000256" key="1">
    <source>
        <dbReference type="ARBA" id="ARBA00004141"/>
    </source>
</evidence>
<dbReference type="Pfam" id="PF01957">
    <property type="entry name" value="NfeD"/>
    <property type="match status" value="1"/>
</dbReference>
<evidence type="ECO:0000256" key="3">
    <source>
        <dbReference type="ARBA" id="ARBA00022989"/>
    </source>
</evidence>
<keyword evidence="3 5" id="KW-1133">Transmembrane helix</keyword>
<dbReference type="InterPro" id="IPR002810">
    <property type="entry name" value="NfeD-like_C"/>
</dbReference>
<sequence>MLAGSLFTSFGFWLLLGLALLISEFFVPGLIALFFGVGALIVGLLTWLGFIDGLVVQLLIFSGISLVALLGLRRHCMDWFSSGSKQDDAADLDDSGLLGARVRVASDFANGVGAVQLNGAKWDAESDEPLKIGDAAWVVDHRGIVLTVSGQKPANKGQKDKGA</sequence>
<dbReference type="Proteomes" id="UP000243207">
    <property type="component" value="Chromosome I"/>
</dbReference>
<evidence type="ECO:0000256" key="5">
    <source>
        <dbReference type="SAM" id="Phobius"/>
    </source>
</evidence>
<feature type="transmembrane region" description="Helical" evidence="5">
    <location>
        <begin position="30"/>
        <end position="48"/>
    </location>
</feature>
<evidence type="ECO:0000259" key="6">
    <source>
        <dbReference type="Pfam" id="PF01957"/>
    </source>
</evidence>
<comment type="subcellular location">
    <subcellularLocation>
        <location evidence="1">Membrane</location>
        <topology evidence="1">Multi-pass membrane protein</topology>
    </subcellularLocation>
</comment>
<dbReference type="InterPro" id="IPR052165">
    <property type="entry name" value="Membrane_assoc_protease"/>
</dbReference>
<dbReference type="EMBL" id="LT629736">
    <property type="protein sequence ID" value="SDT20027.1"/>
    <property type="molecule type" value="Genomic_DNA"/>
</dbReference>
<evidence type="ECO:0000313" key="8">
    <source>
        <dbReference type="Proteomes" id="UP000243207"/>
    </source>
</evidence>
<dbReference type="SUPFAM" id="SSF141322">
    <property type="entry name" value="NfeD domain-like"/>
    <property type="match status" value="1"/>
</dbReference>
<dbReference type="OrthoDB" id="6118712at2"/>
<evidence type="ECO:0000256" key="2">
    <source>
        <dbReference type="ARBA" id="ARBA00022692"/>
    </source>
</evidence>
<dbReference type="PANTHER" id="PTHR33507:SF3">
    <property type="entry name" value="INNER MEMBRANE PROTEIN YBBJ"/>
    <property type="match status" value="1"/>
</dbReference>
<dbReference type="PANTHER" id="PTHR33507">
    <property type="entry name" value="INNER MEMBRANE PROTEIN YBBJ"/>
    <property type="match status" value="1"/>
</dbReference>
<evidence type="ECO:0000256" key="4">
    <source>
        <dbReference type="ARBA" id="ARBA00023136"/>
    </source>
</evidence>
<evidence type="ECO:0000313" key="7">
    <source>
        <dbReference type="EMBL" id="SDT20027.1"/>
    </source>
</evidence>
<dbReference type="InterPro" id="IPR012340">
    <property type="entry name" value="NA-bd_OB-fold"/>
</dbReference>
<accession>A0A1H1YF08</accession>
<protein>
    <recommendedName>
        <fullName evidence="6">NfeD-like C-terminal domain-containing protein</fullName>
    </recommendedName>
</protein>
<gene>
    <name evidence="7" type="ORF">SAMN05216421_3136</name>
</gene>
<keyword evidence="4 5" id="KW-0472">Membrane</keyword>
<reference evidence="8" key="1">
    <citation type="submission" date="2016-10" db="EMBL/GenBank/DDBJ databases">
        <authorList>
            <person name="Varghese N."/>
            <person name="Submissions S."/>
        </authorList>
    </citation>
    <scope>NUCLEOTIDE SEQUENCE [LARGE SCALE GENOMIC DNA]</scope>
    <source>
        <strain evidence="8">NRRL B-51270</strain>
    </source>
</reference>
<dbReference type="Gene3D" id="2.40.50.140">
    <property type="entry name" value="Nucleic acid-binding proteins"/>
    <property type="match status" value="1"/>
</dbReference>
<proteinExistence type="predicted"/>